<dbReference type="Gene3D" id="3.10.10.10">
    <property type="entry name" value="HIV Type 1 Reverse Transcriptase, subunit A, domain 1"/>
    <property type="match status" value="1"/>
</dbReference>
<feature type="chain" id="PRO_5016837670" evidence="1">
    <location>
        <begin position="23"/>
        <end position="95"/>
    </location>
</feature>
<sequence>MWLRRKVTKLLAIGIIYPISDSQWVSLVQVVPKKFGMTVMMNQHDKLENPITVSWMDSPDTFPFDTFAYRCMSFGLCNAPSTFQSCMTSIFSDLL</sequence>
<comment type="caution">
    <text evidence="2">The sequence shown here is derived from an EMBL/GenBank/DDBJ whole genome shotgun (WGS) entry which is preliminary data.</text>
</comment>
<reference evidence="2" key="1">
    <citation type="submission" date="2018-05" db="EMBL/GenBank/DDBJ databases">
        <title>Draft genome of Mucuna pruriens seed.</title>
        <authorList>
            <person name="Nnadi N.E."/>
            <person name="Vos R."/>
            <person name="Hasami M.H."/>
            <person name="Devisetty U.K."/>
            <person name="Aguiy J.C."/>
        </authorList>
    </citation>
    <scope>NUCLEOTIDE SEQUENCE [LARGE SCALE GENOMIC DNA]</scope>
    <source>
        <strain evidence="2">JCA_2017</strain>
    </source>
</reference>
<dbReference type="PANTHER" id="PTHR24559:SF444">
    <property type="entry name" value="REVERSE TRANSCRIPTASE DOMAIN-CONTAINING PROTEIN"/>
    <property type="match status" value="1"/>
</dbReference>
<evidence type="ECO:0000313" key="2">
    <source>
        <dbReference type="EMBL" id="RDX98182.1"/>
    </source>
</evidence>
<dbReference type="PANTHER" id="PTHR24559">
    <property type="entry name" value="TRANSPOSON TY3-I GAG-POL POLYPROTEIN"/>
    <property type="match status" value="1"/>
</dbReference>
<feature type="signal peptide" evidence="1">
    <location>
        <begin position="1"/>
        <end position="22"/>
    </location>
</feature>
<gene>
    <name evidence="2" type="ORF">CR513_18955</name>
</gene>
<keyword evidence="1" id="KW-0732">Signal</keyword>
<evidence type="ECO:0000256" key="1">
    <source>
        <dbReference type="SAM" id="SignalP"/>
    </source>
</evidence>
<dbReference type="Proteomes" id="UP000257109">
    <property type="component" value="Unassembled WGS sequence"/>
</dbReference>
<evidence type="ECO:0000313" key="3">
    <source>
        <dbReference type="Proteomes" id="UP000257109"/>
    </source>
</evidence>
<dbReference type="InterPro" id="IPR043502">
    <property type="entry name" value="DNA/RNA_pol_sf"/>
</dbReference>
<dbReference type="SUPFAM" id="SSF56672">
    <property type="entry name" value="DNA/RNA polymerases"/>
    <property type="match status" value="1"/>
</dbReference>
<organism evidence="2 3">
    <name type="scientific">Mucuna pruriens</name>
    <name type="common">Velvet bean</name>
    <name type="synonym">Dolichos pruriens</name>
    <dbReference type="NCBI Taxonomy" id="157652"/>
    <lineage>
        <taxon>Eukaryota</taxon>
        <taxon>Viridiplantae</taxon>
        <taxon>Streptophyta</taxon>
        <taxon>Embryophyta</taxon>
        <taxon>Tracheophyta</taxon>
        <taxon>Spermatophyta</taxon>
        <taxon>Magnoliopsida</taxon>
        <taxon>eudicotyledons</taxon>
        <taxon>Gunneridae</taxon>
        <taxon>Pentapetalae</taxon>
        <taxon>rosids</taxon>
        <taxon>fabids</taxon>
        <taxon>Fabales</taxon>
        <taxon>Fabaceae</taxon>
        <taxon>Papilionoideae</taxon>
        <taxon>50 kb inversion clade</taxon>
        <taxon>NPAAA clade</taxon>
        <taxon>indigoferoid/millettioid clade</taxon>
        <taxon>Phaseoleae</taxon>
        <taxon>Mucuna</taxon>
    </lineage>
</organism>
<keyword evidence="3" id="KW-1185">Reference proteome</keyword>
<feature type="non-terminal residue" evidence="2">
    <location>
        <position position="1"/>
    </location>
</feature>
<name>A0A371H5T5_MUCPR</name>
<dbReference type="EMBL" id="QJKJ01003497">
    <property type="protein sequence ID" value="RDX98182.1"/>
    <property type="molecule type" value="Genomic_DNA"/>
</dbReference>
<protein>
    <submittedName>
        <fullName evidence="2">Uncharacterized protein</fullName>
    </submittedName>
</protein>
<dbReference type="AlphaFoldDB" id="A0A371H5T5"/>
<proteinExistence type="predicted"/>
<accession>A0A371H5T5</accession>
<dbReference type="InterPro" id="IPR053134">
    <property type="entry name" value="RNA-dir_DNA_polymerase"/>
</dbReference>